<reference evidence="1" key="1">
    <citation type="submission" date="2023-06" db="EMBL/GenBank/DDBJ databases">
        <title>Genome-scale phylogeny and comparative genomics of the fungal order Sordariales.</title>
        <authorList>
            <consortium name="Lawrence Berkeley National Laboratory"/>
            <person name="Hensen N."/>
            <person name="Bonometti L."/>
            <person name="Westerberg I."/>
            <person name="Brannstrom I.O."/>
            <person name="Guillou S."/>
            <person name="Cros-Aarteil S."/>
            <person name="Calhoun S."/>
            <person name="Haridas S."/>
            <person name="Kuo A."/>
            <person name="Mondo S."/>
            <person name="Pangilinan J."/>
            <person name="Riley R."/>
            <person name="LaButti K."/>
            <person name="Andreopoulos B."/>
            <person name="Lipzen A."/>
            <person name="Chen C."/>
            <person name="Yanf M."/>
            <person name="Daum C."/>
            <person name="Ng V."/>
            <person name="Clum A."/>
            <person name="Steindorff A."/>
            <person name="Ohm R."/>
            <person name="Martin F."/>
            <person name="Silar P."/>
            <person name="Natvig D."/>
            <person name="Lalanne C."/>
            <person name="Gautier V."/>
            <person name="Ament-velasquez S.L."/>
            <person name="Kruys A."/>
            <person name="Hutchinson M.I."/>
            <person name="Powell A.J."/>
            <person name="Barry K."/>
            <person name="Miller A.N."/>
            <person name="Grigoriev I.V."/>
            <person name="Debuchy R."/>
            <person name="Gladieux P."/>
            <person name="Thoren M.H."/>
            <person name="Johannesson H."/>
        </authorList>
    </citation>
    <scope>NUCLEOTIDE SEQUENCE</scope>
    <source>
        <strain evidence="1">SMH3187-1</strain>
    </source>
</reference>
<gene>
    <name evidence="1" type="ORF">B0T18DRAFT_77839</name>
</gene>
<dbReference type="EMBL" id="JAUKUD010000002">
    <property type="protein sequence ID" value="KAK0751815.1"/>
    <property type="molecule type" value="Genomic_DNA"/>
</dbReference>
<name>A0AA40KAF0_9PEZI</name>
<keyword evidence="2" id="KW-1185">Reference proteome</keyword>
<protein>
    <submittedName>
        <fullName evidence="1">Uncharacterized protein</fullName>
    </submittedName>
</protein>
<sequence>MGPRLRWRAVAGAQMACCGGRKSTAPRWRNGGHCRVSTSAIVPRRQRWGKLVISAVEGEPSLAALPLQPDDVELCDHQHYHPKVASPAQRTWICHSLAPISKLLHTATANGPWRGPLLHIAARALPTSRRQLALGIMVVDMGWAANATSSDSRAAHLGGTAQCHASPTPSMPGFGFMKDGGADASCGASSRHQQHFPSFPRLRWIGCA</sequence>
<organism evidence="1 2">
    <name type="scientific">Schizothecium vesticola</name>
    <dbReference type="NCBI Taxonomy" id="314040"/>
    <lineage>
        <taxon>Eukaryota</taxon>
        <taxon>Fungi</taxon>
        <taxon>Dikarya</taxon>
        <taxon>Ascomycota</taxon>
        <taxon>Pezizomycotina</taxon>
        <taxon>Sordariomycetes</taxon>
        <taxon>Sordariomycetidae</taxon>
        <taxon>Sordariales</taxon>
        <taxon>Schizotheciaceae</taxon>
        <taxon>Schizothecium</taxon>
    </lineage>
</organism>
<dbReference type="Proteomes" id="UP001172155">
    <property type="component" value="Unassembled WGS sequence"/>
</dbReference>
<evidence type="ECO:0000313" key="1">
    <source>
        <dbReference type="EMBL" id="KAK0751815.1"/>
    </source>
</evidence>
<comment type="caution">
    <text evidence="1">The sequence shown here is derived from an EMBL/GenBank/DDBJ whole genome shotgun (WGS) entry which is preliminary data.</text>
</comment>
<proteinExistence type="predicted"/>
<accession>A0AA40KAF0</accession>
<evidence type="ECO:0000313" key="2">
    <source>
        <dbReference type="Proteomes" id="UP001172155"/>
    </source>
</evidence>
<dbReference type="AlphaFoldDB" id="A0AA40KAF0"/>